<dbReference type="InterPro" id="IPR010982">
    <property type="entry name" value="Lambda_DNA-bd_dom_sf"/>
</dbReference>
<gene>
    <name evidence="1" type="ORF">DI564_13730</name>
</gene>
<accession>A0A2W5K917</accession>
<proteinExistence type="predicted"/>
<organism evidence="1 2">
    <name type="scientific">Rhodanobacter denitrificans</name>
    <dbReference type="NCBI Taxonomy" id="666685"/>
    <lineage>
        <taxon>Bacteria</taxon>
        <taxon>Pseudomonadati</taxon>
        <taxon>Pseudomonadota</taxon>
        <taxon>Gammaproteobacteria</taxon>
        <taxon>Lysobacterales</taxon>
        <taxon>Rhodanobacteraceae</taxon>
        <taxon>Rhodanobacter</taxon>
    </lineage>
</organism>
<dbReference type="EMBL" id="QFPO01000014">
    <property type="protein sequence ID" value="PZQ12024.1"/>
    <property type="molecule type" value="Genomic_DNA"/>
</dbReference>
<dbReference type="GO" id="GO:0003677">
    <property type="term" value="F:DNA binding"/>
    <property type="evidence" value="ECO:0007669"/>
    <property type="project" value="InterPro"/>
</dbReference>
<dbReference type="Proteomes" id="UP000249046">
    <property type="component" value="Unassembled WGS sequence"/>
</dbReference>
<dbReference type="Gene3D" id="1.10.260.40">
    <property type="entry name" value="lambda repressor-like DNA-binding domains"/>
    <property type="match status" value="1"/>
</dbReference>
<reference evidence="1 2" key="1">
    <citation type="submission" date="2017-08" db="EMBL/GenBank/DDBJ databases">
        <title>Infants hospitalized years apart are colonized by the same room-sourced microbial strains.</title>
        <authorList>
            <person name="Brooks B."/>
            <person name="Olm M.R."/>
            <person name="Firek B.A."/>
            <person name="Baker R."/>
            <person name="Thomas B.C."/>
            <person name="Morowitz M.J."/>
            <person name="Banfield J.F."/>
        </authorList>
    </citation>
    <scope>NUCLEOTIDE SEQUENCE [LARGE SCALE GENOMIC DNA]</scope>
    <source>
        <strain evidence="1">S2_005_003_R2_42</strain>
    </source>
</reference>
<dbReference type="AlphaFoldDB" id="A0A2W5K917"/>
<evidence type="ECO:0000313" key="1">
    <source>
        <dbReference type="EMBL" id="PZQ12024.1"/>
    </source>
</evidence>
<comment type="caution">
    <text evidence="1">The sequence shown here is derived from an EMBL/GenBank/DDBJ whole genome shotgun (WGS) entry which is preliminary data.</text>
</comment>
<sequence>MDEKKQFAERLRAAMRAAGYEARPNVLEQHFNERYWGRSVTYQGARRWLMGLSIPEQDKLQVLAQWLGVEPQTLRYGTPAQIADATPPWPAVTDPADRAAISAFLALPPDRRKPLRELIAQLGVAPRRRR</sequence>
<evidence type="ECO:0000313" key="2">
    <source>
        <dbReference type="Proteomes" id="UP000249046"/>
    </source>
</evidence>
<name>A0A2W5K917_9GAMM</name>
<protein>
    <submittedName>
        <fullName evidence="1">Transcriptional regulator</fullName>
    </submittedName>
</protein>